<protein>
    <submittedName>
        <fullName evidence="2">Uncharacterized protein</fullName>
    </submittedName>
</protein>
<dbReference type="EMBL" id="BAABME010001493">
    <property type="protein sequence ID" value="GAA0149924.1"/>
    <property type="molecule type" value="Genomic_DNA"/>
</dbReference>
<sequence>MGTKQSEGDDYSPAKAVLLGALAPGVNAPTWNTLKMAFLMLGLCLVAMLSLAFTSSDLTLILHVVILVLITGSLFVLLSRFLAQTGLVTIEDQMQELGLATKSG</sequence>
<gene>
    <name evidence="2" type="ORF">LIER_08977</name>
</gene>
<keyword evidence="1" id="KW-1133">Transmembrane helix</keyword>
<feature type="transmembrane region" description="Helical" evidence="1">
    <location>
        <begin position="60"/>
        <end position="78"/>
    </location>
</feature>
<comment type="caution">
    <text evidence="2">The sequence shown here is derived from an EMBL/GenBank/DDBJ whole genome shotgun (WGS) entry which is preliminary data.</text>
</comment>
<keyword evidence="3" id="KW-1185">Reference proteome</keyword>
<reference evidence="2 3" key="1">
    <citation type="submission" date="2024-01" db="EMBL/GenBank/DDBJ databases">
        <title>The complete chloroplast genome sequence of Lithospermum erythrorhizon: insights into the phylogenetic relationship among Boraginaceae species and the maternal lineages of purple gromwells.</title>
        <authorList>
            <person name="Okada T."/>
            <person name="Watanabe K."/>
        </authorList>
    </citation>
    <scope>NUCLEOTIDE SEQUENCE [LARGE SCALE GENOMIC DNA]</scope>
</reference>
<name>A0AAV3PE31_LITER</name>
<proteinExistence type="predicted"/>
<evidence type="ECO:0000313" key="3">
    <source>
        <dbReference type="Proteomes" id="UP001454036"/>
    </source>
</evidence>
<feature type="transmembrane region" description="Helical" evidence="1">
    <location>
        <begin position="36"/>
        <end position="54"/>
    </location>
</feature>
<keyword evidence="1" id="KW-0472">Membrane</keyword>
<accession>A0AAV3PE31</accession>
<dbReference type="Proteomes" id="UP001454036">
    <property type="component" value="Unassembled WGS sequence"/>
</dbReference>
<evidence type="ECO:0000313" key="2">
    <source>
        <dbReference type="EMBL" id="GAA0149924.1"/>
    </source>
</evidence>
<keyword evidence="1" id="KW-0812">Transmembrane</keyword>
<dbReference type="AlphaFoldDB" id="A0AAV3PE31"/>
<organism evidence="2 3">
    <name type="scientific">Lithospermum erythrorhizon</name>
    <name type="common">Purple gromwell</name>
    <name type="synonym">Lithospermum officinale var. erythrorhizon</name>
    <dbReference type="NCBI Taxonomy" id="34254"/>
    <lineage>
        <taxon>Eukaryota</taxon>
        <taxon>Viridiplantae</taxon>
        <taxon>Streptophyta</taxon>
        <taxon>Embryophyta</taxon>
        <taxon>Tracheophyta</taxon>
        <taxon>Spermatophyta</taxon>
        <taxon>Magnoliopsida</taxon>
        <taxon>eudicotyledons</taxon>
        <taxon>Gunneridae</taxon>
        <taxon>Pentapetalae</taxon>
        <taxon>asterids</taxon>
        <taxon>lamiids</taxon>
        <taxon>Boraginales</taxon>
        <taxon>Boraginaceae</taxon>
        <taxon>Boraginoideae</taxon>
        <taxon>Lithospermeae</taxon>
        <taxon>Lithospermum</taxon>
    </lineage>
</organism>
<evidence type="ECO:0000256" key="1">
    <source>
        <dbReference type="SAM" id="Phobius"/>
    </source>
</evidence>